<dbReference type="Pfam" id="PF04657">
    <property type="entry name" value="DMT_YdcZ"/>
    <property type="match status" value="2"/>
</dbReference>
<feature type="transmembrane region" description="Helical" evidence="1">
    <location>
        <begin position="255"/>
        <end position="272"/>
    </location>
</feature>
<feature type="transmembrane region" description="Helical" evidence="1">
    <location>
        <begin position="131"/>
        <end position="153"/>
    </location>
</feature>
<name>A0A1C6S7M9_9ACTN</name>
<feature type="signal peptide" evidence="2">
    <location>
        <begin position="1"/>
        <end position="21"/>
    </location>
</feature>
<reference evidence="4" key="1">
    <citation type="submission" date="2016-06" db="EMBL/GenBank/DDBJ databases">
        <authorList>
            <person name="Varghese N."/>
            <person name="Submissions Spin"/>
        </authorList>
    </citation>
    <scope>NUCLEOTIDE SEQUENCE [LARGE SCALE GENOMIC DNA]</scope>
    <source>
        <strain evidence="4">DSM 45431</strain>
    </source>
</reference>
<dbReference type="PANTHER" id="PTHR34821">
    <property type="entry name" value="INNER MEMBRANE PROTEIN YDCZ"/>
    <property type="match status" value="1"/>
</dbReference>
<dbReference type="STRING" id="568872.GA0070624_3081"/>
<dbReference type="GO" id="GO:0005886">
    <property type="term" value="C:plasma membrane"/>
    <property type="evidence" value="ECO:0007669"/>
    <property type="project" value="TreeGrafter"/>
</dbReference>
<feature type="transmembrane region" description="Helical" evidence="1">
    <location>
        <begin position="48"/>
        <end position="69"/>
    </location>
</feature>
<evidence type="ECO:0000256" key="1">
    <source>
        <dbReference type="SAM" id="Phobius"/>
    </source>
</evidence>
<dbReference type="AlphaFoldDB" id="A0A1C6S7M9"/>
<protein>
    <submittedName>
        <fullName evidence="3">Transporter family-2 protein</fullName>
    </submittedName>
</protein>
<dbReference type="InterPro" id="IPR006750">
    <property type="entry name" value="YdcZ"/>
</dbReference>
<dbReference type="EMBL" id="FMHV01000002">
    <property type="protein sequence ID" value="SCL25298.1"/>
    <property type="molecule type" value="Genomic_DNA"/>
</dbReference>
<feature type="transmembrane region" description="Helical" evidence="1">
    <location>
        <begin position="278"/>
        <end position="296"/>
    </location>
</feature>
<feature type="chain" id="PRO_5008745467" evidence="2">
    <location>
        <begin position="22"/>
        <end position="321"/>
    </location>
</feature>
<keyword evidence="1" id="KW-1133">Transmembrane helix</keyword>
<evidence type="ECO:0000313" key="4">
    <source>
        <dbReference type="Proteomes" id="UP000199413"/>
    </source>
</evidence>
<dbReference type="RefSeq" id="WP_091341670.1">
    <property type="nucleotide sequence ID" value="NZ_FMHV01000002.1"/>
</dbReference>
<evidence type="ECO:0000313" key="3">
    <source>
        <dbReference type="EMBL" id="SCL25298.1"/>
    </source>
</evidence>
<keyword evidence="2" id="KW-0732">Signal</keyword>
<keyword evidence="1" id="KW-0472">Membrane</keyword>
<evidence type="ECO:0000256" key="2">
    <source>
        <dbReference type="SAM" id="SignalP"/>
    </source>
</evidence>
<feature type="transmembrane region" description="Helical" evidence="1">
    <location>
        <begin position="225"/>
        <end position="248"/>
    </location>
</feature>
<dbReference type="PANTHER" id="PTHR34821:SF2">
    <property type="entry name" value="INNER MEMBRANE PROTEIN YDCZ"/>
    <property type="match status" value="1"/>
</dbReference>
<accession>A0A1C6S7M9</accession>
<sequence>MRPLPPSVALAVVVLGGAASAAQGLVNAELGERAGNPALGAVVNNLGGSLLVALGLLALPSMRAGLAALRRSRLPWWSYLGGLGGAAIVVIGTYVVPVLGVAVFTIAQVAGGSVGGLAVDRAGLAPIGRLPVTVSRVAGAVLGVGAVTLAQLGRPVGDLAVGLVLLAVAGGLAVALQSALNGRVSAAGSTAAGLAVNFAVSTPVILAVAALVGAFAARPTWPGQWWLYTGGLLGVGIVLSLLVGVHVVGVLRTGLALVAGQLGGALVLDVALPGGAGARLPVLAGAALTVVAVVVAGGGRRPAPVRVAPEHHREPDGRLVG</sequence>
<proteinExistence type="predicted"/>
<feature type="transmembrane region" description="Helical" evidence="1">
    <location>
        <begin position="192"/>
        <end position="213"/>
    </location>
</feature>
<gene>
    <name evidence="3" type="ORF">GA0070624_3081</name>
</gene>
<feature type="transmembrane region" description="Helical" evidence="1">
    <location>
        <begin position="76"/>
        <end position="95"/>
    </location>
</feature>
<dbReference type="OrthoDB" id="3406062at2"/>
<organism evidence="3 4">
    <name type="scientific">Micromonospora rhizosphaerae</name>
    <dbReference type="NCBI Taxonomy" id="568872"/>
    <lineage>
        <taxon>Bacteria</taxon>
        <taxon>Bacillati</taxon>
        <taxon>Actinomycetota</taxon>
        <taxon>Actinomycetes</taxon>
        <taxon>Micromonosporales</taxon>
        <taxon>Micromonosporaceae</taxon>
        <taxon>Micromonospora</taxon>
    </lineage>
</organism>
<feature type="transmembrane region" description="Helical" evidence="1">
    <location>
        <begin position="101"/>
        <end position="119"/>
    </location>
</feature>
<dbReference type="Proteomes" id="UP000199413">
    <property type="component" value="Unassembled WGS sequence"/>
</dbReference>
<keyword evidence="4" id="KW-1185">Reference proteome</keyword>
<keyword evidence="1" id="KW-0812">Transmembrane</keyword>
<feature type="transmembrane region" description="Helical" evidence="1">
    <location>
        <begin position="159"/>
        <end position="180"/>
    </location>
</feature>